<keyword evidence="3 9" id="KW-0813">Transport</keyword>
<evidence type="ECO:0000256" key="2">
    <source>
        <dbReference type="ARBA" id="ARBA00005573"/>
    </source>
</evidence>
<evidence type="ECO:0000256" key="6">
    <source>
        <dbReference type="ARBA" id="ARBA00023010"/>
    </source>
</evidence>
<dbReference type="Pfam" id="PF07575">
    <property type="entry name" value="Nucleopor_Nup85"/>
    <property type="match status" value="1"/>
</dbReference>
<organism evidence="10 11">
    <name type="scientific">Guyanagaster necrorhizus</name>
    <dbReference type="NCBI Taxonomy" id="856835"/>
    <lineage>
        <taxon>Eukaryota</taxon>
        <taxon>Fungi</taxon>
        <taxon>Dikarya</taxon>
        <taxon>Basidiomycota</taxon>
        <taxon>Agaricomycotina</taxon>
        <taxon>Agaricomycetes</taxon>
        <taxon>Agaricomycetidae</taxon>
        <taxon>Agaricales</taxon>
        <taxon>Marasmiineae</taxon>
        <taxon>Physalacriaceae</taxon>
        <taxon>Guyanagaster</taxon>
    </lineage>
</organism>
<dbReference type="GeneID" id="66105680"/>
<dbReference type="GO" id="GO:0006606">
    <property type="term" value="P:protein import into nucleus"/>
    <property type="evidence" value="ECO:0007669"/>
    <property type="project" value="TreeGrafter"/>
</dbReference>
<dbReference type="GO" id="GO:0006406">
    <property type="term" value="P:mRNA export from nucleus"/>
    <property type="evidence" value="ECO:0007669"/>
    <property type="project" value="TreeGrafter"/>
</dbReference>
<keyword evidence="11" id="KW-1185">Reference proteome</keyword>
<dbReference type="GO" id="GO:0031965">
    <property type="term" value="C:nuclear membrane"/>
    <property type="evidence" value="ECO:0007669"/>
    <property type="project" value="UniProtKB-UniRule"/>
</dbReference>
<keyword evidence="8 9" id="KW-0539">Nucleus</keyword>
<evidence type="ECO:0000313" key="10">
    <source>
        <dbReference type="EMBL" id="KAG7444437.1"/>
    </source>
</evidence>
<evidence type="ECO:0000256" key="7">
    <source>
        <dbReference type="ARBA" id="ARBA00023132"/>
    </source>
</evidence>
<evidence type="ECO:0000313" key="11">
    <source>
        <dbReference type="Proteomes" id="UP000812287"/>
    </source>
</evidence>
<keyword evidence="6 9" id="KW-0811">Translocation</keyword>
<dbReference type="OrthoDB" id="17644at2759"/>
<name>A0A9P7VPK3_9AGAR</name>
<accession>A0A9P7VPK3</accession>
<proteinExistence type="inferred from homology"/>
<comment type="subcellular location">
    <subcellularLocation>
        <location evidence="1 9">Nucleus</location>
        <location evidence="1 9">Nuclear pore complex</location>
    </subcellularLocation>
</comment>
<dbReference type="GO" id="GO:0017056">
    <property type="term" value="F:structural constituent of nuclear pore"/>
    <property type="evidence" value="ECO:0007669"/>
    <property type="project" value="TreeGrafter"/>
</dbReference>
<dbReference type="Proteomes" id="UP000812287">
    <property type="component" value="Unassembled WGS sequence"/>
</dbReference>
<comment type="caution">
    <text evidence="10">The sequence shown here is derived from an EMBL/GenBank/DDBJ whole genome shotgun (WGS) entry which is preliminary data.</text>
</comment>
<evidence type="ECO:0000256" key="4">
    <source>
        <dbReference type="ARBA" id="ARBA00022816"/>
    </source>
</evidence>
<dbReference type="PANTHER" id="PTHR13373:SF21">
    <property type="entry name" value="NUCLEAR PORE COMPLEX PROTEIN NUP85"/>
    <property type="match status" value="1"/>
</dbReference>
<keyword evidence="5 9" id="KW-0653">Protein transport</keyword>
<evidence type="ECO:0000256" key="1">
    <source>
        <dbReference type="ARBA" id="ARBA00004567"/>
    </source>
</evidence>
<evidence type="ECO:0000256" key="5">
    <source>
        <dbReference type="ARBA" id="ARBA00022927"/>
    </source>
</evidence>
<sequence>MHLNLVPPVVEAGHVEDLVKAGETISASYSPVGNSLAVFLTSSVGTMASPRKESTDEEIPLYFASTDAAPTSERRLFITDTIVIFSAFQSLYQNRIADNSQWSQDTELLSIVRKLSIDYVNFIREYWTLLSVNPRNIVFALIFTFSQDRTAVASPLQFSIDHYRSLFSCFSLFVILFLPEPDYEDAPVGEELMEWLNIHFIEPSTEEGDQLSSLDRPWEDDNFWPYLTRATIRGLTKASVFFLKSLSDHPSEYLHDLSQVLIPLIDEQPRLQNYSAERDFAFASRRWRERVHTLRVEMDRVPEDDREDDFDNWWDRLSDIVGILEGRVDVLKRVCEELGSDWKEVCAAWGIFVDTRLRRQDLPDVVAEVLESMPPDPTVLEDMVHSALFSAQINQALSYASQLDQWLAAHLADLMAPLSLIETDIEEESELSKRDQYVLAYAEYLLSDPTLWRITLAYMYSCGNVGKERGDEILMRVPLRLQEQKSAENQGEMEGVVGTLRDLNQVCFEFQRETARRAICRIAAQCFASKKDYALAVSYSISAEDWFGLGRIVDRVLEEYLLSGPQIFARFTSEIAPSLHEIGTCTGLQGVFLHRLMFAIRYSQFHRLRLQHDFRDAASDLVVLLRDDVAPKSWWAILLCDSVELLQQGPALLFSPASATELLKKLEELSTRTSQGYGRDYLSVLLRRMKSGGEKEALEHMKTVRLALAKYFARCAIAGFEGDTVQNM</sequence>
<keyword evidence="7 9" id="KW-0906">Nuclear pore complex</keyword>
<comment type="similarity">
    <text evidence="2 9">Belongs to the nucleoporin Nup85 family.</text>
</comment>
<evidence type="ECO:0000256" key="3">
    <source>
        <dbReference type="ARBA" id="ARBA00022448"/>
    </source>
</evidence>
<comment type="subunit">
    <text evidence="9">Component of the nuclear pore complex (NPC).</text>
</comment>
<dbReference type="GO" id="GO:0031080">
    <property type="term" value="C:nuclear pore outer ring"/>
    <property type="evidence" value="ECO:0007669"/>
    <property type="project" value="TreeGrafter"/>
</dbReference>
<dbReference type="RefSeq" id="XP_043037937.1">
    <property type="nucleotide sequence ID" value="XM_043183383.1"/>
</dbReference>
<keyword evidence="4 9" id="KW-0509">mRNA transport</keyword>
<evidence type="ECO:0000256" key="8">
    <source>
        <dbReference type="ARBA" id="ARBA00023242"/>
    </source>
</evidence>
<protein>
    <recommendedName>
        <fullName evidence="9">Nuclear pore complex protein Nup85</fullName>
    </recommendedName>
</protein>
<reference evidence="10" key="1">
    <citation type="submission" date="2020-11" db="EMBL/GenBank/DDBJ databases">
        <title>Adaptations for nitrogen fixation in a non-lichenized fungal sporocarp promotes dispersal by wood-feeding termites.</title>
        <authorList>
            <consortium name="DOE Joint Genome Institute"/>
            <person name="Koch R.A."/>
            <person name="Yoon G."/>
            <person name="Arayal U."/>
            <person name="Lail K."/>
            <person name="Amirebrahimi M."/>
            <person name="Labutti K."/>
            <person name="Lipzen A."/>
            <person name="Riley R."/>
            <person name="Barry K."/>
            <person name="Henrissat B."/>
            <person name="Grigoriev I.V."/>
            <person name="Herr J.R."/>
            <person name="Aime M.C."/>
        </authorList>
    </citation>
    <scope>NUCLEOTIDE SEQUENCE</scope>
    <source>
        <strain evidence="10">MCA 3950</strain>
    </source>
</reference>
<dbReference type="AlphaFoldDB" id="A0A9P7VPK3"/>
<dbReference type="EMBL" id="MU250540">
    <property type="protein sequence ID" value="KAG7444437.1"/>
    <property type="molecule type" value="Genomic_DNA"/>
</dbReference>
<dbReference type="PANTHER" id="PTHR13373">
    <property type="entry name" value="FROUNT PROTEIN-RELATED"/>
    <property type="match status" value="1"/>
</dbReference>
<comment type="function">
    <text evidence="9">Functions as a component of the nuclear pore complex (NPC).</text>
</comment>
<keyword evidence="9" id="KW-0472">Membrane</keyword>
<dbReference type="InterPro" id="IPR011502">
    <property type="entry name" value="Nucleoporin_Nup85"/>
</dbReference>
<dbReference type="GO" id="GO:0045893">
    <property type="term" value="P:positive regulation of DNA-templated transcription"/>
    <property type="evidence" value="ECO:0007669"/>
    <property type="project" value="TreeGrafter"/>
</dbReference>
<gene>
    <name evidence="10" type="ORF">BT62DRAFT_899793</name>
</gene>
<evidence type="ECO:0000256" key="9">
    <source>
        <dbReference type="RuleBase" id="RU365073"/>
    </source>
</evidence>